<dbReference type="GO" id="GO:0016829">
    <property type="term" value="F:lyase activity"/>
    <property type="evidence" value="ECO:0007669"/>
    <property type="project" value="UniProtKB-KW"/>
</dbReference>
<keyword evidence="1" id="KW-0456">Lyase</keyword>
<dbReference type="PANTHER" id="PTHR48080">
    <property type="entry name" value="D-GALACTONATE DEHYDRATASE-RELATED"/>
    <property type="match status" value="1"/>
</dbReference>
<dbReference type="InterPro" id="IPR036849">
    <property type="entry name" value="Enolase-like_C_sf"/>
</dbReference>
<sequence>MKISDIETHVRGNILFVAVRTDSSVVGIGESACWAYPEAVASVVETFAAALRGTDPRRIERHWHLMWRMGPFRSAIVGAALSAIDCALWDIKGRALGVPTHELLGGAYRDRIRLHAIIDGADAEQLGRSAARAAAEGFTAVKFDPLEDTWIDHSTGEIAARAVERATAVRDATAGKVDMIVEVHRSLAPHQIPALLDGLRPLRPLFVEDPIQIDTFDVQTGLLAHGVPLGLGERWQSIWEVREALAANGPFIVRSDVTLAGGISAARKIAAIAEAHHAQVSWHNWLSPVSDAATLTVDATIPNTLTHEHAPAQLAAFGDAIRTGWRVDEGYMVLSDEPGLGIEVDFARLPEAGDILHRQLHEIPFASDGSVAFAR</sequence>
<dbReference type="PANTHER" id="PTHR48080:SF2">
    <property type="entry name" value="D-GALACTONATE DEHYDRATASE"/>
    <property type="match status" value="1"/>
</dbReference>
<dbReference type="InterPro" id="IPR013341">
    <property type="entry name" value="Mandelate_racemase_N_dom"/>
</dbReference>
<dbReference type="RefSeq" id="WP_141873375.1">
    <property type="nucleotide sequence ID" value="NZ_VFOX01000002.1"/>
</dbReference>
<comment type="caution">
    <text evidence="3">The sequence shown here is derived from an EMBL/GenBank/DDBJ whole genome shotgun (WGS) entry which is preliminary data.</text>
</comment>
<dbReference type="InterPro" id="IPR029065">
    <property type="entry name" value="Enolase_C-like"/>
</dbReference>
<feature type="domain" description="Mandelate racemase/muconate lactonizing enzyme C-terminal" evidence="2">
    <location>
        <begin position="123"/>
        <end position="228"/>
    </location>
</feature>
<dbReference type="Pfam" id="PF02746">
    <property type="entry name" value="MR_MLE_N"/>
    <property type="match status" value="1"/>
</dbReference>
<name>A0A543BA23_9MICO</name>
<protein>
    <submittedName>
        <fullName evidence="3">Galactonate dehydratase</fullName>
    </submittedName>
</protein>
<evidence type="ECO:0000259" key="2">
    <source>
        <dbReference type="SMART" id="SM00922"/>
    </source>
</evidence>
<dbReference type="InterPro" id="IPR029017">
    <property type="entry name" value="Enolase-like_N"/>
</dbReference>
<dbReference type="SFLD" id="SFLDS00001">
    <property type="entry name" value="Enolase"/>
    <property type="match status" value="1"/>
</dbReference>
<dbReference type="AlphaFoldDB" id="A0A543BA23"/>
<proteinExistence type="predicted"/>
<evidence type="ECO:0000256" key="1">
    <source>
        <dbReference type="ARBA" id="ARBA00023239"/>
    </source>
</evidence>
<dbReference type="SUPFAM" id="SSF51604">
    <property type="entry name" value="Enolase C-terminal domain-like"/>
    <property type="match status" value="1"/>
</dbReference>
<dbReference type="EMBL" id="VFOX01000002">
    <property type="protein sequence ID" value="TQL81593.1"/>
    <property type="molecule type" value="Genomic_DNA"/>
</dbReference>
<dbReference type="Pfam" id="PF13378">
    <property type="entry name" value="MR_MLE_C"/>
    <property type="match status" value="1"/>
</dbReference>
<dbReference type="Proteomes" id="UP000317209">
    <property type="component" value="Unassembled WGS sequence"/>
</dbReference>
<accession>A0A543BA23</accession>
<dbReference type="InterPro" id="IPR034593">
    <property type="entry name" value="DgoD-like"/>
</dbReference>
<dbReference type="Gene3D" id="3.20.20.120">
    <property type="entry name" value="Enolase-like C-terminal domain"/>
    <property type="match status" value="1"/>
</dbReference>
<evidence type="ECO:0000313" key="3">
    <source>
        <dbReference type="EMBL" id="TQL81593.1"/>
    </source>
</evidence>
<dbReference type="InterPro" id="IPR013342">
    <property type="entry name" value="Mandelate_racemase_C"/>
</dbReference>
<keyword evidence="4" id="KW-1185">Reference proteome</keyword>
<reference evidence="3 4" key="1">
    <citation type="submission" date="2019-06" db="EMBL/GenBank/DDBJ databases">
        <title>Sequencing the genomes of 1000 actinobacteria strains.</title>
        <authorList>
            <person name="Klenk H.-P."/>
        </authorList>
    </citation>
    <scope>NUCLEOTIDE SEQUENCE [LARGE SCALE GENOMIC DNA]</scope>
    <source>
        <strain evidence="3 4">DSM 20169</strain>
    </source>
</reference>
<gene>
    <name evidence="3" type="ORF">FB560_3066</name>
</gene>
<evidence type="ECO:0000313" key="4">
    <source>
        <dbReference type="Proteomes" id="UP000317209"/>
    </source>
</evidence>
<dbReference type="SUPFAM" id="SSF54826">
    <property type="entry name" value="Enolase N-terminal domain-like"/>
    <property type="match status" value="1"/>
</dbReference>
<dbReference type="SMART" id="SM00922">
    <property type="entry name" value="MR_MLE"/>
    <property type="match status" value="1"/>
</dbReference>
<organism evidence="3 4">
    <name type="scientific">Microbacterium saperdae</name>
    <dbReference type="NCBI Taxonomy" id="69368"/>
    <lineage>
        <taxon>Bacteria</taxon>
        <taxon>Bacillati</taxon>
        <taxon>Actinomycetota</taxon>
        <taxon>Actinomycetes</taxon>
        <taxon>Micrococcales</taxon>
        <taxon>Microbacteriaceae</taxon>
        <taxon>Microbacterium</taxon>
    </lineage>
</organism>
<dbReference type="CDD" id="cd03316">
    <property type="entry name" value="MR_like"/>
    <property type="match status" value="1"/>
</dbReference>
<dbReference type="Gene3D" id="3.30.390.10">
    <property type="entry name" value="Enolase-like, N-terminal domain"/>
    <property type="match status" value="1"/>
</dbReference>
<dbReference type="OrthoDB" id="9802699at2"/>